<name>A0A074WNS5_9PEZI</name>
<protein>
    <submittedName>
        <fullName evidence="3">Uncharacterized protein</fullName>
    </submittedName>
</protein>
<feature type="region of interest" description="Disordered" evidence="1">
    <location>
        <begin position="531"/>
        <end position="550"/>
    </location>
</feature>
<dbReference type="STRING" id="1043004.A0A074WNS5"/>
<proteinExistence type="predicted"/>
<dbReference type="Proteomes" id="UP000027730">
    <property type="component" value="Unassembled WGS sequence"/>
</dbReference>
<dbReference type="AlphaFoldDB" id="A0A074WNS5"/>
<keyword evidence="4" id="KW-1185">Reference proteome</keyword>
<feature type="compositionally biased region" description="Low complexity" evidence="1">
    <location>
        <begin position="211"/>
        <end position="229"/>
    </location>
</feature>
<dbReference type="EMBL" id="KL584709">
    <property type="protein sequence ID" value="KEQ73234.1"/>
    <property type="molecule type" value="Genomic_DNA"/>
</dbReference>
<evidence type="ECO:0000256" key="2">
    <source>
        <dbReference type="SAM" id="Phobius"/>
    </source>
</evidence>
<reference evidence="3 4" key="1">
    <citation type="journal article" date="2014" name="BMC Genomics">
        <title>Genome sequencing of four Aureobasidium pullulans varieties: biotechnological potential, stress tolerance, and description of new species.</title>
        <authorList>
            <person name="Gostin Ar C."/>
            <person name="Ohm R.A."/>
            <person name="Kogej T."/>
            <person name="Sonjak S."/>
            <person name="Turk M."/>
            <person name="Zajc J."/>
            <person name="Zalar P."/>
            <person name="Grube M."/>
            <person name="Sun H."/>
            <person name="Han J."/>
            <person name="Sharma A."/>
            <person name="Chiniquy J."/>
            <person name="Ngan C.Y."/>
            <person name="Lipzen A."/>
            <person name="Barry K."/>
            <person name="Grigoriev I.V."/>
            <person name="Gunde-Cimerman N."/>
        </authorList>
    </citation>
    <scope>NUCLEOTIDE SEQUENCE [LARGE SCALE GENOMIC DNA]</scope>
    <source>
        <strain evidence="3 4">CBS 147.97</strain>
    </source>
</reference>
<keyword evidence="2" id="KW-1133">Transmembrane helix</keyword>
<dbReference type="HOGENOM" id="CLU_456318_0_0_1"/>
<dbReference type="GeneID" id="25413548"/>
<keyword evidence="2" id="KW-0472">Membrane</keyword>
<dbReference type="RefSeq" id="XP_013427616.1">
    <property type="nucleotide sequence ID" value="XM_013572162.1"/>
</dbReference>
<feature type="region of interest" description="Disordered" evidence="1">
    <location>
        <begin position="193"/>
        <end position="236"/>
    </location>
</feature>
<keyword evidence="2" id="KW-0812">Transmembrane</keyword>
<gene>
    <name evidence="3" type="ORF">M436DRAFT_63554</name>
</gene>
<dbReference type="OrthoDB" id="5425637at2759"/>
<accession>A0A074WNS5</accession>
<feature type="compositionally biased region" description="Low complexity" evidence="1">
    <location>
        <begin position="290"/>
        <end position="309"/>
    </location>
</feature>
<feature type="region of interest" description="Disordered" evidence="1">
    <location>
        <begin position="276"/>
        <end position="318"/>
    </location>
</feature>
<feature type="compositionally biased region" description="Polar residues" evidence="1">
    <location>
        <begin position="199"/>
        <end position="210"/>
    </location>
</feature>
<feature type="transmembrane region" description="Helical" evidence="2">
    <location>
        <begin position="466"/>
        <end position="490"/>
    </location>
</feature>
<organism evidence="3 4">
    <name type="scientific">Aureobasidium namibiae CBS 147.97</name>
    <dbReference type="NCBI Taxonomy" id="1043004"/>
    <lineage>
        <taxon>Eukaryota</taxon>
        <taxon>Fungi</taxon>
        <taxon>Dikarya</taxon>
        <taxon>Ascomycota</taxon>
        <taxon>Pezizomycotina</taxon>
        <taxon>Dothideomycetes</taxon>
        <taxon>Dothideomycetidae</taxon>
        <taxon>Dothideales</taxon>
        <taxon>Saccotheciaceae</taxon>
        <taxon>Aureobasidium</taxon>
    </lineage>
</organism>
<evidence type="ECO:0000313" key="3">
    <source>
        <dbReference type="EMBL" id="KEQ73234.1"/>
    </source>
</evidence>
<sequence length="634" mass="66471">MWHGLSTWTGRVAAKTSGSMNDIDATMRLPSLLFAAIAGLWQQPLVSKEESITSTRHIQVTRTVGDLSSTVYAVRIGKSTIYMEHLPATPATRSVPWQALQATHLELRAEELSTMHIKVTQTIAQIQSTMFASKVGTSISTITNAPQSLIEEAAEDAAEMSSQQLAVAVSSAKADALAHSTVAILTSTTLPSTPEALAQPSSTQAEPAQFTNSSSPTTSTRSVATSPSSQGSGETMLPIGLELRGNTATTTSTQLQTTTNEAHTTVMLVIDGSSTSTVTSMPAPSLQGVASSQSSATSASSTSGQATSSERSPKTTQTVATSVAIDTNAAQVKSTQTALIQASTYSDEVSTTVSSADFTTATASSATGCVEDCSTHVLSTIFSTSSSSSTSSNRVYTFSVTMTEASSTSSAGGTIVPSAAQTSDAATIFTSYGSQSSASTAADIAADNAAGASGGSGSFKLSKGGFAAIISVVSIGVGLGIIFLVLFVVAKRRQWKVRQSIARASRRITGRFSSHPNRTALRSEKEPTLPIIEPRQPLGPRPAPSSRRNQGFANIDATLHSNYRGVETVGRSMSRGPEAWRKAMAMERLQQSQRRKPELRVDTGAAARMEEGRRGRQAQKKGSWKDLFRALCQK</sequence>
<evidence type="ECO:0000256" key="1">
    <source>
        <dbReference type="SAM" id="MobiDB-lite"/>
    </source>
</evidence>
<evidence type="ECO:0000313" key="4">
    <source>
        <dbReference type="Proteomes" id="UP000027730"/>
    </source>
</evidence>